<sequence length="165" mass="19396">MINDDTRQTVKFIIWVVTIVIVCYFASIAIFYFSGKTVRTNDQQMKNVAINQTPITNINKYYHLNRGTNSYALAGKDKKQNNYYFIYLPKRKKAFLYEAKKGFTEKEITDKFKTSYPKKTINMINLGWYEGAPVWEVSYKNPNDKIGYLMYNFKNGTEINKVDNL</sequence>
<evidence type="ECO:0000313" key="3">
    <source>
        <dbReference type="EMBL" id="KRN14574.1"/>
    </source>
</evidence>
<keyword evidence="5" id="KW-1185">Reference proteome</keyword>
<dbReference type="Gene3D" id="3.10.450.40">
    <property type="match status" value="1"/>
</dbReference>
<dbReference type="Proteomes" id="UP000009326">
    <property type="component" value="Unassembled WGS sequence"/>
</dbReference>
<evidence type="ECO:0000313" key="2">
    <source>
        <dbReference type="EMBL" id="CCI87829.1"/>
    </source>
</evidence>
<dbReference type="SUPFAM" id="SSF54403">
    <property type="entry name" value="Cystatin/monellin"/>
    <property type="match status" value="1"/>
</dbReference>
<dbReference type="InterPro" id="IPR046350">
    <property type="entry name" value="Cystatin_sf"/>
</dbReference>
<reference evidence="3 5" key="2">
    <citation type="journal article" date="2015" name="Genome Announc.">
        <title>Expanding the biotechnology potential of lactobacilli through comparative genomics of 213 strains and associated genera.</title>
        <authorList>
            <person name="Sun Z."/>
            <person name="Harris H.M."/>
            <person name="McCann A."/>
            <person name="Guo C."/>
            <person name="Argimon S."/>
            <person name="Zhang W."/>
            <person name="Yang X."/>
            <person name="Jeffery I.B."/>
            <person name="Cooney J.C."/>
            <person name="Kagawa T.F."/>
            <person name="Liu W."/>
            <person name="Song Y."/>
            <person name="Salvetti E."/>
            <person name="Wrobel A."/>
            <person name="Rasinkangas P."/>
            <person name="Parkhill J."/>
            <person name="Rea M.C."/>
            <person name="O'Sullivan O."/>
            <person name="Ritari J."/>
            <person name="Douillard F.P."/>
            <person name="Paul Ross R."/>
            <person name="Yang R."/>
            <person name="Briner A.E."/>
            <person name="Felis G.E."/>
            <person name="de Vos W.M."/>
            <person name="Barrangou R."/>
            <person name="Klaenhammer T.R."/>
            <person name="Caufield P.W."/>
            <person name="Cui Y."/>
            <person name="Zhang H."/>
            <person name="O'Toole P.W."/>
        </authorList>
    </citation>
    <scope>NUCLEOTIDE SEQUENCE [LARGE SCALE GENOMIC DNA]</scope>
    <source>
        <strain evidence="3 5">DSM 23908</strain>
    </source>
</reference>
<accession>I7KQA0</accession>
<gene>
    <name evidence="2" type="ORF">BN52_00675</name>
    <name evidence="3" type="ORF">FC38_GL000657</name>
</gene>
<dbReference type="Proteomes" id="UP000051521">
    <property type="component" value="Unassembled WGS sequence"/>
</dbReference>
<keyword evidence="1" id="KW-0812">Transmembrane</keyword>
<dbReference type="EMBL" id="AYZO01000002">
    <property type="protein sequence ID" value="KRN14574.1"/>
    <property type="molecule type" value="Genomic_DNA"/>
</dbReference>
<evidence type="ECO:0000313" key="4">
    <source>
        <dbReference type="Proteomes" id="UP000009326"/>
    </source>
</evidence>
<name>I7KQA0_9LACO</name>
<comment type="caution">
    <text evidence="2">The sequence shown here is derived from an EMBL/GenBank/DDBJ whole genome shotgun (WGS) entry which is preliminary data.</text>
</comment>
<dbReference type="RefSeq" id="WP_008474167.1">
    <property type="nucleotide sequence ID" value="NZ_AYZO01000002.1"/>
</dbReference>
<proteinExistence type="predicted"/>
<feature type="transmembrane region" description="Helical" evidence="1">
    <location>
        <begin position="12"/>
        <end position="33"/>
    </location>
</feature>
<evidence type="ECO:0008006" key="6">
    <source>
        <dbReference type="Google" id="ProtNLM"/>
    </source>
</evidence>
<protein>
    <recommendedName>
        <fullName evidence="6">DUF5590 domain-containing protein</fullName>
    </recommendedName>
</protein>
<evidence type="ECO:0000313" key="5">
    <source>
        <dbReference type="Proteomes" id="UP000051521"/>
    </source>
</evidence>
<keyword evidence="1" id="KW-0472">Membrane</keyword>
<dbReference type="AlphaFoldDB" id="I7KQA0"/>
<evidence type="ECO:0000256" key="1">
    <source>
        <dbReference type="SAM" id="Phobius"/>
    </source>
</evidence>
<dbReference type="STRING" id="1423751.FC38_GL000657"/>
<reference evidence="2 4" key="1">
    <citation type="submission" date="2012-06" db="EMBL/GenBank/DDBJ databases">
        <title>Draft genome sequence of Lactobacillus gigeriorum CRBIP 24.85T, isolated from chicken crop.</title>
        <authorList>
            <person name="Cousin S."/>
            <person name="Ma L."/>
            <person name="Creno S."/>
            <person name="Clermont D."/>
            <person name="Loux V."/>
            <person name="Bizet C."/>
            <person name="Bouchier C."/>
        </authorList>
    </citation>
    <scope>NUCLEOTIDE SEQUENCE [LARGE SCALE GENOMIC DNA]</scope>
    <source>
        <strain evidence="4">CRBIP 24.85T</strain>
        <strain evidence="2">Type strain: CRBIP 24.85</strain>
    </source>
</reference>
<dbReference type="EMBL" id="CAKC01000093">
    <property type="protein sequence ID" value="CCI87829.1"/>
    <property type="molecule type" value="Genomic_DNA"/>
</dbReference>
<keyword evidence="1" id="KW-1133">Transmembrane helix</keyword>
<organism evidence="2 4">
    <name type="scientific">Lactobacillus gigeriorum DSM 23908 = CRBIP 24.85</name>
    <dbReference type="NCBI Taxonomy" id="1423751"/>
    <lineage>
        <taxon>Bacteria</taxon>
        <taxon>Bacillati</taxon>
        <taxon>Bacillota</taxon>
        <taxon>Bacilli</taxon>
        <taxon>Lactobacillales</taxon>
        <taxon>Lactobacillaceae</taxon>
        <taxon>Lactobacillus</taxon>
    </lineage>
</organism>
<dbReference type="PATRIC" id="fig|1423751.3.peg.680"/>
<dbReference type="OrthoDB" id="2242521at2"/>